<dbReference type="InterPro" id="IPR009057">
    <property type="entry name" value="Homeodomain-like_sf"/>
</dbReference>
<dbReference type="GO" id="GO:0043565">
    <property type="term" value="F:sequence-specific DNA binding"/>
    <property type="evidence" value="ECO:0007669"/>
    <property type="project" value="InterPro"/>
</dbReference>
<evidence type="ECO:0000256" key="1">
    <source>
        <dbReference type="ARBA" id="ARBA00023015"/>
    </source>
</evidence>
<evidence type="ECO:0000256" key="3">
    <source>
        <dbReference type="ARBA" id="ARBA00023163"/>
    </source>
</evidence>
<dbReference type="InterPro" id="IPR018060">
    <property type="entry name" value="HTH_AraC"/>
</dbReference>
<protein>
    <recommendedName>
        <fullName evidence="4">HTH araC/xylS-type domain-containing protein</fullName>
    </recommendedName>
</protein>
<name>A0AAU9CG80_9BACT</name>
<keyword evidence="6" id="KW-1185">Reference proteome</keyword>
<dbReference type="PANTHER" id="PTHR47893">
    <property type="entry name" value="REGULATORY PROTEIN PCHR"/>
    <property type="match status" value="1"/>
</dbReference>
<dbReference type="PANTHER" id="PTHR47893:SF1">
    <property type="entry name" value="REGULATORY PROTEIN PCHR"/>
    <property type="match status" value="1"/>
</dbReference>
<dbReference type="SMART" id="SM00342">
    <property type="entry name" value="HTH_ARAC"/>
    <property type="match status" value="1"/>
</dbReference>
<dbReference type="InterPro" id="IPR053142">
    <property type="entry name" value="PchR_regulatory_protein"/>
</dbReference>
<dbReference type="KEGG" id="fax:FUAX_14450"/>
<dbReference type="PROSITE" id="PS01124">
    <property type="entry name" value="HTH_ARAC_FAMILY_2"/>
    <property type="match status" value="1"/>
</dbReference>
<keyword evidence="2" id="KW-0238">DNA-binding</keyword>
<dbReference type="Gene3D" id="1.10.10.60">
    <property type="entry name" value="Homeodomain-like"/>
    <property type="match status" value="2"/>
</dbReference>
<keyword evidence="1" id="KW-0805">Transcription regulation</keyword>
<evidence type="ECO:0000256" key="2">
    <source>
        <dbReference type="ARBA" id="ARBA00023125"/>
    </source>
</evidence>
<dbReference type="Proteomes" id="UP001348817">
    <property type="component" value="Chromosome"/>
</dbReference>
<dbReference type="InterPro" id="IPR018062">
    <property type="entry name" value="HTH_AraC-typ_CS"/>
</dbReference>
<reference evidence="5 6" key="1">
    <citation type="submission" date="2021-12" db="EMBL/GenBank/DDBJ databases">
        <title>Genome sequencing of bacteria with rrn-lacking chromosome and rrn-plasmid.</title>
        <authorList>
            <person name="Anda M."/>
            <person name="Iwasaki W."/>
        </authorList>
    </citation>
    <scope>NUCLEOTIDE SEQUENCE [LARGE SCALE GENOMIC DNA]</scope>
    <source>
        <strain evidence="5 6">DSM 100852</strain>
    </source>
</reference>
<dbReference type="RefSeq" id="WP_338394237.1">
    <property type="nucleotide sequence ID" value="NZ_AP025314.1"/>
</dbReference>
<gene>
    <name evidence="5" type="ORF">FUAX_14450</name>
</gene>
<sequence length="311" mass="35866">MIELRYDLTDIESQLIEWADFLGGKVENGVLESDAVTIRAYSFEEMEMVSLVGTMKEETRFVRQIKPGADCFPLQFSLGMSVEQGSESHEEPKTHRGVYFTNIDSSIVCPKDYTYRSVVLRISKKNLLNFLHKDHSLYRSVDEGKPFFINDDITPKMRNIIFEMVNYDGPEPIRANLFRAFSWQLLTYFMEGIMLRYGKMSGYVKEASLKAVLQARDLLLSNLSESIPIDQLSRECGLSNTRLRELFKEVYGQSIHQYYQRYRMEEAKRLLLTGEYPVGEVGHMVGYTHLGHFSAAFKKAFGVLPKKLIIV</sequence>
<dbReference type="Pfam" id="PF12833">
    <property type="entry name" value="HTH_18"/>
    <property type="match status" value="1"/>
</dbReference>
<dbReference type="PROSITE" id="PS00041">
    <property type="entry name" value="HTH_ARAC_FAMILY_1"/>
    <property type="match status" value="1"/>
</dbReference>
<evidence type="ECO:0000313" key="5">
    <source>
        <dbReference type="EMBL" id="BDD09013.1"/>
    </source>
</evidence>
<accession>A0AAU9CG80</accession>
<dbReference type="SUPFAM" id="SSF46689">
    <property type="entry name" value="Homeodomain-like"/>
    <property type="match status" value="2"/>
</dbReference>
<dbReference type="AlphaFoldDB" id="A0AAU9CG80"/>
<proteinExistence type="predicted"/>
<dbReference type="GO" id="GO:0003700">
    <property type="term" value="F:DNA-binding transcription factor activity"/>
    <property type="evidence" value="ECO:0007669"/>
    <property type="project" value="InterPro"/>
</dbReference>
<evidence type="ECO:0000313" key="6">
    <source>
        <dbReference type="Proteomes" id="UP001348817"/>
    </source>
</evidence>
<dbReference type="EMBL" id="AP025314">
    <property type="protein sequence ID" value="BDD09013.1"/>
    <property type="molecule type" value="Genomic_DNA"/>
</dbReference>
<keyword evidence="3" id="KW-0804">Transcription</keyword>
<feature type="domain" description="HTH araC/xylS-type" evidence="4">
    <location>
        <begin position="213"/>
        <end position="311"/>
    </location>
</feature>
<evidence type="ECO:0000259" key="4">
    <source>
        <dbReference type="PROSITE" id="PS01124"/>
    </source>
</evidence>
<organism evidence="5 6">
    <name type="scientific">Fulvitalea axinellae</name>
    <dbReference type="NCBI Taxonomy" id="1182444"/>
    <lineage>
        <taxon>Bacteria</taxon>
        <taxon>Pseudomonadati</taxon>
        <taxon>Bacteroidota</taxon>
        <taxon>Cytophagia</taxon>
        <taxon>Cytophagales</taxon>
        <taxon>Persicobacteraceae</taxon>
        <taxon>Fulvitalea</taxon>
    </lineage>
</organism>